<dbReference type="PANTHER" id="PTHR11135">
    <property type="entry name" value="HISTONE ACETYLTRANSFERASE-RELATED"/>
    <property type="match status" value="1"/>
</dbReference>
<accession>A0ABV1HJ91</accession>
<keyword evidence="9" id="KW-1185">Reference proteome</keyword>
<sequence>MNWNGKPYHSLDFELKSRFGQKVYKIALDGCMTCPNRDGTLGTRGCIFCSEGGSGDFAAPLDFSAFSASSSSIFHDNPATDVAHPASCSSGQDWQTLIATAVNNQIEEAITRIKNKMGSAPDAYIAYFQSYTNTYAPLSYLETLFSAAIRHPKVVALSIGTRPDCLPDEVLNLCTRLNREKPVWIELGLQTIHEDTAAFIRRGYPLSTFTDALSRLRARKLETIVHVILGLPGEDRGRILETVRYLANQDIQGIKLQLLHVLKGTDLASVYEQHPFPVMTLEEYLDLLIDCVALLPPELVIHRITGDGPKSLLIAPLWSANKRLVLNSLTRRFKERGVTQGCGLTVPSAPRETPKEIPSKY</sequence>
<feature type="domain" description="Radical SAM core" evidence="7">
    <location>
        <begin position="18"/>
        <end position="298"/>
    </location>
</feature>
<dbReference type="SFLD" id="SFLDS00029">
    <property type="entry name" value="Radical_SAM"/>
    <property type="match status" value="1"/>
</dbReference>
<proteinExistence type="predicted"/>
<name>A0ABV1HJ91_9FIRM</name>
<evidence type="ECO:0000313" key="9">
    <source>
        <dbReference type="Proteomes" id="UP001437460"/>
    </source>
</evidence>
<protein>
    <submittedName>
        <fullName evidence="8">TIGR01212 family radical SAM protein</fullName>
    </submittedName>
</protein>
<dbReference type="SUPFAM" id="SSF102114">
    <property type="entry name" value="Radical SAM enzymes"/>
    <property type="match status" value="1"/>
</dbReference>
<dbReference type="PROSITE" id="PS51918">
    <property type="entry name" value="RADICAL_SAM"/>
    <property type="match status" value="1"/>
</dbReference>
<dbReference type="InterPro" id="IPR007197">
    <property type="entry name" value="rSAM"/>
</dbReference>
<dbReference type="InterPro" id="IPR023404">
    <property type="entry name" value="rSAM_horseshoe"/>
</dbReference>
<keyword evidence="2" id="KW-0004">4Fe-4S</keyword>
<keyword evidence="6" id="KW-0411">Iron-sulfur</keyword>
<evidence type="ECO:0000259" key="7">
    <source>
        <dbReference type="PROSITE" id="PS51918"/>
    </source>
</evidence>
<evidence type="ECO:0000313" key="8">
    <source>
        <dbReference type="EMBL" id="MEQ2562387.1"/>
    </source>
</evidence>
<dbReference type="Proteomes" id="UP001437460">
    <property type="component" value="Unassembled WGS sequence"/>
</dbReference>
<evidence type="ECO:0000256" key="2">
    <source>
        <dbReference type="ARBA" id="ARBA00022485"/>
    </source>
</evidence>
<reference evidence="8 9" key="1">
    <citation type="submission" date="2024-03" db="EMBL/GenBank/DDBJ databases">
        <title>Human intestinal bacterial collection.</title>
        <authorList>
            <person name="Pauvert C."/>
            <person name="Hitch T.C.A."/>
            <person name="Clavel T."/>
        </authorList>
    </citation>
    <scope>NUCLEOTIDE SEQUENCE [LARGE SCALE GENOMIC DNA]</scope>
    <source>
        <strain evidence="8 9">CLA-AP-H27</strain>
    </source>
</reference>
<evidence type="ECO:0000256" key="1">
    <source>
        <dbReference type="ARBA" id="ARBA00001966"/>
    </source>
</evidence>
<dbReference type="SFLD" id="SFLDG01091">
    <property type="entry name" value="uncharacterized_CHP01210-like"/>
    <property type="match status" value="1"/>
</dbReference>
<comment type="cofactor">
    <cofactor evidence="1">
        <name>[4Fe-4S] cluster</name>
        <dbReference type="ChEBI" id="CHEBI:49883"/>
    </cofactor>
</comment>
<dbReference type="InterPro" id="IPR032432">
    <property type="entry name" value="Radical_SAM_C"/>
</dbReference>
<keyword evidence="3" id="KW-0949">S-adenosyl-L-methionine</keyword>
<dbReference type="Pfam" id="PF04055">
    <property type="entry name" value="Radical_SAM"/>
    <property type="match status" value="1"/>
</dbReference>
<dbReference type="InterPro" id="IPR058240">
    <property type="entry name" value="rSAM_sf"/>
</dbReference>
<dbReference type="Pfam" id="PF16199">
    <property type="entry name" value="Radical_SAM_C"/>
    <property type="match status" value="1"/>
</dbReference>
<dbReference type="InterPro" id="IPR005911">
    <property type="entry name" value="YhcC-like"/>
</dbReference>
<evidence type="ECO:0000256" key="3">
    <source>
        <dbReference type="ARBA" id="ARBA00022691"/>
    </source>
</evidence>
<dbReference type="PANTHER" id="PTHR11135:SF1">
    <property type="entry name" value="PROTEIN YHCC"/>
    <property type="match status" value="1"/>
</dbReference>
<keyword evidence="5" id="KW-0408">Iron</keyword>
<dbReference type="Gene3D" id="3.80.30.20">
    <property type="entry name" value="tm_1862 like domain"/>
    <property type="match status" value="1"/>
</dbReference>
<dbReference type="InterPro" id="IPR039661">
    <property type="entry name" value="ELP3"/>
</dbReference>
<dbReference type="InterPro" id="IPR006638">
    <property type="entry name" value="Elp3/MiaA/NifB-like_rSAM"/>
</dbReference>
<keyword evidence="4" id="KW-0479">Metal-binding</keyword>
<gene>
    <name evidence="8" type="ORF">WMO41_04270</name>
</gene>
<evidence type="ECO:0000256" key="4">
    <source>
        <dbReference type="ARBA" id="ARBA00022723"/>
    </source>
</evidence>
<organism evidence="8 9">
    <name type="scientific">Ventrimonas faecis</name>
    <dbReference type="NCBI Taxonomy" id="3133170"/>
    <lineage>
        <taxon>Bacteria</taxon>
        <taxon>Bacillati</taxon>
        <taxon>Bacillota</taxon>
        <taxon>Clostridia</taxon>
        <taxon>Lachnospirales</taxon>
        <taxon>Lachnospiraceae</taxon>
        <taxon>Ventrimonas</taxon>
    </lineage>
</organism>
<dbReference type="SFLD" id="SFLDG01086">
    <property type="entry name" value="elongater_protein-like"/>
    <property type="match status" value="1"/>
</dbReference>
<evidence type="ECO:0000256" key="5">
    <source>
        <dbReference type="ARBA" id="ARBA00023004"/>
    </source>
</evidence>
<dbReference type="SMART" id="SM00729">
    <property type="entry name" value="Elp3"/>
    <property type="match status" value="1"/>
</dbReference>
<dbReference type="NCBIfam" id="TIGR01212">
    <property type="entry name" value="TIGR01212 family radical SAM protein"/>
    <property type="match status" value="1"/>
</dbReference>
<comment type="caution">
    <text evidence="8">The sequence shown here is derived from an EMBL/GenBank/DDBJ whole genome shotgun (WGS) entry which is preliminary data.</text>
</comment>
<evidence type="ECO:0000256" key="6">
    <source>
        <dbReference type="ARBA" id="ARBA00023014"/>
    </source>
</evidence>
<dbReference type="EMBL" id="JBBMFJ010000005">
    <property type="protein sequence ID" value="MEQ2562387.1"/>
    <property type="molecule type" value="Genomic_DNA"/>
</dbReference>
<dbReference type="RefSeq" id="WP_349228703.1">
    <property type="nucleotide sequence ID" value="NZ_JBBMFJ010000005.1"/>
</dbReference>